<dbReference type="CDD" id="cd06170">
    <property type="entry name" value="LuxR_C_like"/>
    <property type="match status" value="1"/>
</dbReference>
<dbReference type="InterPro" id="IPR039420">
    <property type="entry name" value="WalR-like"/>
</dbReference>
<dbReference type="PRINTS" id="PR00038">
    <property type="entry name" value="HTHLUXR"/>
</dbReference>
<reference evidence="3 4" key="1">
    <citation type="submission" date="2020-05" db="EMBL/GenBank/DDBJ databases">
        <title>Sulfurimonas marisnigri, sp. nov., and Sulfurimonas baltica, sp. nov., manganese oxide reducing chemolithoautotrophs of the class Epsilonproteobacteria isolated from the pelagic redoxclines of the Black and Baltic Seas and emended description of the genus Sulfurimonas.</title>
        <authorList>
            <person name="Henkel J.V."/>
            <person name="Laudan C."/>
            <person name="Werner J."/>
            <person name="Neu T."/>
            <person name="Plewe S."/>
            <person name="Sproer C."/>
            <person name="Bunk B."/>
            <person name="Schulz-Vogt H.N."/>
        </authorList>
    </citation>
    <scope>NUCLEOTIDE SEQUENCE [LARGE SCALE GENOMIC DNA]</scope>
    <source>
        <strain evidence="3 4">GD2</strain>
    </source>
</reference>
<dbReference type="PANTHER" id="PTHR43214">
    <property type="entry name" value="TWO-COMPONENT RESPONSE REGULATOR"/>
    <property type="match status" value="1"/>
</dbReference>
<gene>
    <name evidence="3" type="ORF">HUE88_03440</name>
</gene>
<dbReference type="PROSITE" id="PS00622">
    <property type="entry name" value="HTH_LUXR_1"/>
    <property type="match status" value="1"/>
</dbReference>
<sequence>MKIILFSSNMDTIDEWVKRHGIHHADTCQDTDSLIDKLEDNKNIILIADYDSVASEINNLISSYSLPKNLIVLERVPEIATGKMLIRHGIKAYGNSRMLSQHYKQMLETVTYGNIWTYPELTAALVKTTNKESLNSDALQLVENRLSAKELEVIYLMLNGLTNDAIASAINITTRTVKAHVSSIFSKLHVNDRVSLILLLK</sequence>
<evidence type="ECO:0000313" key="3">
    <source>
        <dbReference type="EMBL" id="QOY52752.1"/>
    </source>
</evidence>
<dbReference type="EMBL" id="CP054492">
    <property type="protein sequence ID" value="QOY52752.1"/>
    <property type="molecule type" value="Genomic_DNA"/>
</dbReference>
<dbReference type="SUPFAM" id="SSF46894">
    <property type="entry name" value="C-terminal effector domain of the bipartite response regulators"/>
    <property type="match status" value="1"/>
</dbReference>
<evidence type="ECO:0000313" key="4">
    <source>
        <dbReference type="Proteomes" id="UP000593994"/>
    </source>
</evidence>
<dbReference type="InterPro" id="IPR016032">
    <property type="entry name" value="Sig_transdc_resp-reg_C-effctor"/>
</dbReference>
<dbReference type="InterPro" id="IPR036388">
    <property type="entry name" value="WH-like_DNA-bd_sf"/>
</dbReference>
<dbReference type="InterPro" id="IPR000792">
    <property type="entry name" value="Tscrpt_reg_LuxR_C"/>
</dbReference>
<dbReference type="KEGG" id="sbal:HUE88_03440"/>
<dbReference type="Proteomes" id="UP000593994">
    <property type="component" value="Chromosome"/>
</dbReference>
<dbReference type="PANTHER" id="PTHR43214:SF43">
    <property type="entry name" value="TWO-COMPONENT RESPONSE REGULATOR"/>
    <property type="match status" value="1"/>
</dbReference>
<keyword evidence="1" id="KW-0238">DNA-binding</keyword>
<evidence type="ECO:0000259" key="2">
    <source>
        <dbReference type="PROSITE" id="PS50043"/>
    </source>
</evidence>
<keyword evidence="4" id="KW-1185">Reference proteome</keyword>
<dbReference type="RefSeq" id="WP_194371096.1">
    <property type="nucleotide sequence ID" value="NZ_CP054492.1"/>
</dbReference>
<dbReference type="GO" id="GO:0006355">
    <property type="term" value="P:regulation of DNA-templated transcription"/>
    <property type="evidence" value="ECO:0007669"/>
    <property type="project" value="InterPro"/>
</dbReference>
<name>A0A7S7RMX7_9BACT</name>
<dbReference type="Pfam" id="PF00196">
    <property type="entry name" value="GerE"/>
    <property type="match status" value="1"/>
</dbReference>
<evidence type="ECO:0000256" key="1">
    <source>
        <dbReference type="ARBA" id="ARBA00023125"/>
    </source>
</evidence>
<accession>A0A7S7RMX7</accession>
<dbReference type="AlphaFoldDB" id="A0A7S7RMX7"/>
<protein>
    <submittedName>
        <fullName evidence="3">Response regulator transcription factor</fullName>
    </submittedName>
</protein>
<dbReference type="PROSITE" id="PS50043">
    <property type="entry name" value="HTH_LUXR_2"/>
    <property type="match status" value="1"/>
</dbReference>
<proteinExistence type="predicted"/>
<dbReference type="GO" id="GO:0003677">
    <property type="term" value="F:DNA binding"/>
    <property type="evidence" value="ECO:0007669"/>
    <property type="project" value="UniProtKB-KW"/>
</dbReference>
<dbReference type="SMART" id="SM00421">
    <property type="entry name" value="HTH_LUXR"/>
    <property type="match status" value="1"/>
</dbReference>
<dbReference type="Gene3D" id="1.10.10.10">
    <property type="entry name" value="Winged helix-like DNA-binding domain superfamily/Winged helix DNA-binding domain"/>
    <property type="match status" value="1"/>
</dbReference>
<organism evidence="3 4">
    <name type="scientific">Candidatus Sulfurimonas baltica</name>
    <dbReference type="NCBI Taxonomy" id="2740404"/>
    <lineage>
        <taxon>Bacteria</taxon>
        <taxon>Pseudomonadati</taxon>
        <taxon>Campylobacterota</taxon>
        <taxon>Epsilonproteobacteria</taxon>
        <taxon>Campylobacterales</taxon>
        <taxon>Sulfurimonadaceae</taxon>
        <taxon>Sulfurimonas</taxon>
    </lineage>
</organism>
<feature type="domain" description="HTH luxR-type" evidence="2">
    <location>
        <begin position="144"/>
        <end position="201"/>
    </location>
</feature>